<protein>
    <submittedName>
        <fullName evidence="1">Uncharacterized protein</fullName>
    </submittedName>
</protein>
<reference evidence="1 2" key="1">
    <citation type="submission" date="2020-02" db="EMBL/GenBank/DDBJ databases">
        <title>Genome sequence of the type strain DSM 27180 of Arthrobacter silviterrae.</title>
        <authorList>
            <person name="Gao J."/>
            <person name="Sun J."/>
        </authorList>
    </citation>
    <scope>NUCLEOTIDE SEQUENCE [LARGE SCALE GENOMIC DNA]</scope>
    <source>
        <strain evidence="1 2">DSM 27180</strain>
    </source>
</reference>
<organism evidence="1 2">
    <name type="scientific">Arthrobacter silviterrae</name>
    <dbReference type="NCBI Taxonomy" id="2026658"/>
    <lineage>
        <taxon>Bacteria</taxon>
        <taxon>Bacillati</taxon>
        <taxon>Actinomycetota</taxon>
        <taxon>Actinomycetes</taxon>
        <taxon>Micrococcales</taxon>
        <taxon>Micrococcaceae</taxon>
        <taxon>Arthrobacter</taxon>
    </lineage>
</organism>
<proteinExistence type="predicted"/>
<evidence type="ECO:0000313" key="2">
    <source>
        <dbReference type="Proteomes" id="UP000479226"/>
    </source>
</evidence>
<dbReference type="Proteomes" id="UP000479226">
    <property type="component" value="Unassembled WGS sequence"/>
</dbReference>
<dbReference type="RefSeq" id="WP_165181797.1">
    <property type="nucleotide sequence ID" value="NZ_JAAKZI010000013.1"/>
</dbReference>
<accession>A0ABX0DE36</accession>
<gene>
    <name evidence="1" type="ORF">G6N77_09300</name>
</gene>
<evidence type="ECO:0000313" key="1">
    <source>
        <dbReference type="EMBL" id="NGN83650.1"/>
    </source>
</evidence>
<name>A0ABX0DE36_9MICC</name>
<sequence length="233" mass="26237">MSIPEIPLFAVLPDSADSRLLVDLTSHATDLSEALHTLQSAFDSGEDSVLWFPLTMHAVTAYVRPFIHSNVRDRLDQMTEFPGIPAELQSIHDTIRKYRNTTVAHSQSDLAMPVAVALLDKDGKVRSVQGWTLLQPMPGAVAKSFDRLICAMETIVDDATKLVAERLRERLRNASPEVIAAWPKPEILAARDQEFNGARRRVREPRFTNYWRIDSEIMQEDTRSGSDDSIPEQ</sequence>
<comment type="caution">
    <text evidence="1">The sequence shown here is derived from an EMBL/GenBank/DDBJ whole genome shotgun (WGS) entry which is preliminary data.</text>
</comment>
<keyword evidence="2" id="KW-1185">Reference proteome</keyword>
<dbReference type="EMBL" id="JAAKZI010000013">
    <property type="protein sequence ID" value="NGN83650.1"/>
    <property type="molecule type" value="Genomic_DNA"/>
</dbReference>